<dbReference type="AlphaFoldDB" id="A0A160FIW5"/>
<sequence>MPTVTGNQPPRGIFRRFAAISIPSTIRSGTLAAATASFDQCQRVGDSAIIWIVVVSIVKPAAMPYADHTRT</sequence>
<dbReference type="EMBL" id="CP014578">
    <property type="protein sequence ID" value="ANB72249.1"/>
    <property type="molecule type" value="Genomic_DNA"/>
</dbReference>
<gene>
    <name evidence="1" type="ORF">AYM40_07655</name>
</gene>
<keyword evidence="2" id="KW-1185">Reference proteome</keyword>
<accession>A0A160FIW5</accession>
<organism evidence="1 2">
    <name type="scientific">Paraburkholderia phytofirmans OLGA172</name>
    <dbReference type="NCBI Taxonomy" id="1417228"/>
    <lineage>
        <taxon>Bacteria</taxon>
        <taxon>Pseudomonadati</taxon>
        <taxon>Pseudomonadota</taxon>
        <taxon>Betaproteobacteria</taxon>
        <taxon>Burkholderiales</taxon>
        <taxon>Burkholderiaceae</taxon>
        <taxon>Paraburkholderia</taxon>
    </lineage>
</organism>
<proteinExistence type="predicted"/>
<evidence type="ECO:0000313" key="1">
    <source>
        <dbReference type="EMBL" id="ANB72249.1"/>
    </source>
</evidence>
<dbReference type="KEGG" id="buz:AYM40_07655"/>
<protein>
    <submittedName>
        <fullName evidence="1">Uncharacterized protein</fullName>
    </submittedName>
</protein>
<reference evidence="1 2" key="1">
    <citation type="journal article" date="2016" name="Gene">
        <title>PacBio SMRT assembly of a complex multi-replicon genome reveals chlorocatechol degradative operon in a region of genome plasticity.</title>
        <authorList>
            <person name="Ricker N."/>
            <person name="Shen S.Y."/>
            <person name="Goordial J."/>
            <person name="Jin S."/>
            <person name="Fulthorpe R.R."/>
        </authorList>
    </citation>
    <scope>NUCLEOTIDE SEQUENCE [LARGE SCALE GENOMIC DNA]</scope>
    <source>
        <strain evidence="1 2">OLGA172</strain>
    </source>
</reference>
<dbReference type="Proteomes" id="UP000076852">
    <property type="component" value="Chromosome 1"/>
</dbReference>
<evidence type="ECO:0000313" key="2">
    <source>
        <dbReference type="Proteomes" id="UP000076852"/>
    </source>
</evidence>
<name>A0A160FIW5_9BURK</name>